<sequence>MLIDLEEQVKDINSNEDVTNNVESVPTDSTSESIHMAVDQWLPTDFHESYLKAFKDHGYENTSFIKGITAKDLHHIGVKRKGHVQHLLDLISNLPGFEIHYKVPTDVKSWLKEIGLSMYKDTFSRNTIKTLKDMEILKSPHVKEIVDQLGIVKQGTQSNVLVDV</sequence>
<evidence type="ECO:0000256" key="1">
    <source>
        <dbReference type="ARBA" id="ARBA00022737"/>
    </source>
</evidence>
<dbReference type="InterPro" id="IPR013761">
    <property type="entry name" value="SAM/pointed_sf"/>
</dbReference>
<dbReference type="SUPFAM" id="SSF47769">
    <property type="entry name" value="SAM/Pointed domain"/>
    <property type="match status" value="2"/>
</dbReference>
<dbReference type="SMART" id="SM00454">
    <property type="entry name" value="SAM"/>
    <property type="match status" value="2"/>
</dbReference>
<feature type="domain" description="SAM" evidence="3">
    <location>
        <begin position="38"/>
        <end position="97"/>
    </location>
</feature>
<dbReference type="AlphaFoldDB" id="A0A2C9L3V7"/>
<evidence type="ECO:0000313" key="4">
    <source>
        <dbReference type="EnsemblMetazoa" id="BGLB026779-PA"/>
    </source>
</evidence>
<dbReference type="Pfam" id="PF00536">
    <property type="entry name" value="SAM_1"/>
    <property type="match status" value="1"/>
</dbReference>
<gene>
    <name evidence="4" type="primary">106070855</name>
</gene>
<evidence type="ECO:0000313" key="5">
    <source>
        <dbReference type="Proteomes" id="UP000076420"/>
    </source>
</evidence>
<keyword evidence="2" id="KW-0040">ANK repeat</keyword>
<feature type="domain" description="SAM" evidence="3">
    <location>
        <begin position="102"/>
        <end position="164"/>
    </location>
</feature>
<dbReference type="KEGG" id="bgt:106070855"/>
<dbReference type="Gene3D" id="1.10.150.50">
    <property type="entry name" value="Transcription Factor, Ets-1"/>
    <property type="match status" value="2"/>
</dbReference>
<dbReference type="STRING" id="6526.A0A2C9L3V7"/>
<name>A0A2C9L3V7_BIOGL</name>
<dbReference type="PANTHER" id="PTHR24174">
    <property type="entry name" value="ANKYRIN REPEAT AND STERILE ALPHA MOTIF DOMAIN-CONTAINING PROTEIN 1"/>
    <property type="match status" value="1"/>
</dbReference>
<reference evidence="4" key="1">
    <citation type="submission" date="2020-05" db="UniProtKB">
        <authorList>
            <consortium name="EnsemblMetazoa"/>
        </authorList>
    </citation>
    <scope>IDENTIFICATION</scope>
    <source>
        <strain evidence="4">BB02</strain>
    </source>
</reference>
<dbReference type="VEuPathDB" id="VectorBase:BGLB026779"/>
<keyword evidence="1" id="KW-0677">Repeat</keyword>
<accession>A0A2C9L3V7</accession>
<protein>
    <recommendedName>
        <fullName evidence="3">SAM domain-containing protein</fullName>
    </recommendedName>
</protein>
<dbReference type="InterPro" id="IPR001660">
    <property type="entry name" value="SAM"/>
</dbReference>
<dbReference type="VEuPathDB" id="VectorBase:BGLAX_052702"/>
<dbReference type="PROSITE" id="PS50105">
    <property type="entry name" value="SAM_DOMAIN"/>
    <property type="match status" value="2"/>
</dbReference>
<organism evidence="4 5">
    <name type="scientific">Biomphalaria glabrata</name>
    <name type="common">Bloodfluke planorb</name>
    <name type="synonym">Freshwater snail</name>
    <dbReference type="NCBI Taxonomy" id="6526"/>
    <lineage>
        <taxon>Eukaryota</taxon>
        <taxon>Metazoa</taxon>
        <taxon>Spiralia</taxon>
        <taxon>Lophotrochozoa</taxon>
        <taxon>Mollusca</taxon>
        <taxon>Gastropoda</taxon>
        <taxon>Heterobranchia</taxon>
        <taxon>Euthyneura</taxon>
        <taxon>Panpulmonata</taxon>
        <taxon>Hygrophila</taxon>
        <taxon>Lymnaeoidea</taxon>
        <taxon>Planorbidae</taxon>
        <taxon>Biomphalaria</taxon>
    </lineage>
</organism>
<proteinExistence type="predicted"/>
<dbReference type="Pfam" id="PF07647">
    <property type="entry name" value="SAM_2"/>
    <property type="match status" value="1"/>
</dbReference>
<dbReference type="Proteomes" id="UP000076420">
    <property type="component" value="Unassembled WGS sequence"/>
</dbReference>
<dbReference type="EnsemblMetazoa" id="BGLB026779-RA">
    <property type="protein sequence ID" value="BGLB026779-PA"/>
    <property type="gene ID" value="BGLB026779"/>
</dbReference>
<dbReference type="InterPro" id="IPR033635">
    <property type="entry name" value="ANKS1/Caskin"/>
</dbReference>
<evidence type="ECO:0000256" key="2">
    <source>
        <dbReference type="ARBA" id="ARBA00023043"/>
    </source>
</evidence>
<dbReference type="PANTHER" id="PTHR24174:SF16">
    <property type="entry name" value="CASKIN-2"/>
    <property type="match status" value="1"/>
</dbReference>
<evidence type="ECO:0000259" key="3">
    <source>
        <dbReference type="PROSITE" id="PS50105"/>
    </source>
</evidence>